<dbReference type="Proteomes" id="UP000682733">
    <property type="component" value="Unassembled WGS sequence"/>
</dbReference>
<dbReference type="Proteomes" id="UP000677228">
    <property type="component" value="Unassembled WGS sequence"/>
</dbReference>
<dbReference type="EMBL" id="CAJNOQ010034909">
    <property type="protein sequence ID" value="CAF1597166.1"/>
    <property type="molecule type" value="Genomic_DNA"/>
</dbReference>
<evidence type="ECO:0000313" key="4">
    <source>
        <dbReference type="EMBL" id="CAF4472445.1"/>
    </source>
</evidence>
<organism evidence="2 5">
    <name type="scientific">Didymodactylos carnosus</name>
    <dbReference type="NCBI Taxonomy" id="1234261"/>
    <lineage>
        <taxon>Eukaryota</taxon>
        <taxon>Metazoa</taxon>
        <taxon>Spiralia</taxon>
        <taxon>Gnathifera</taxon>
        <taxon>Rotifera</taxon>
        <taxon>Eurotatoria</taxon>
        <taxon>Bdelloidea</taxon>
        <taxon>Philodinida</taxon>
        <taxon>Philodinidae</taxon>
        <taxon>Didymodactylos</taxon>
    </lineage>
</organism>
<dbReference type="Proteomes" id="UP000681722">
    <property type="component" value="Unassembled WGS sequence"/>
</dbReference>
<protein>
    <submittedName>
        <fullName evidence="2">Uncharacterized protein</fullName>
    </submittedName>
</protein>
<dbReference type="EMBL" id="CAJNOK010042601">
    <property type="protein sequence ID" value="CAF1564867.1"/>
    <property type="molecule type" value="Genomic_DNA"/>
</dbReference>
<feature type="non-terminal residue" evidence="2">
    <location>
        <position position="1"/>
    </location>
</feature>
<comment type="caution">
    <text evidence="2">The sequence shown here is derived from an EMBL/GenBank/DDBJ whole genome shotgun (WGS) entry which is preliminary data.</text>
</comment>
<evidence type="ECO:0000313" key="2">
    <source>
        <dbReference type="EMBL" id="CAF1597166.1"/>
    </source>
</evidence>
<gene>
    <name evidence="2" type="ORF">GPM918_LOCUS42174</name>
    <name evidence="1" type="ORF">OVA965_LOCUS40020</name>
    <name evidence="4" type="ORF">SRO942_LOCUS43366</name>
    <name evidence="3" type="ORF">TMI583_LOCUS41412</name>
</gene>
<evidence type="ECO:0000313" key="1">
    <source>
        <dbReference type="EMBL" id="CAF1564867.1"/>
    </source>
</evidence>
<name>A0A816AFZ1_9BILA</name>
<reference evidence="2" key="1">
    <citation type="submission" date="2021-02" db="EMBL/GenBank/DDBJ databases">
        <authorList>
            <person name="Nowell W R."/>
        </authorList>
    </citation>
    <scope>NUCLEOTIDE SEQUENCE</scope>
</reference>
<dbReference type="EMBL" id="CAJOBA010065304">
    <property type="protein sequence ID" value="CAF4357756.1"/>
    <property type="molecule type" value="Genomic_DNA"/>
</dbReference>
<sequence>KPELILSSTDKTILMEFIQLLGLFEEATMDAQGENHATISCVAPYILSIVHSLNSKTCDHLENMRASLLSAMKARFSGLLIHFAIGVPNDRYVMTECFADSIFLLTSTLDVGFKFN</sequence>
<dbReference type="AlphaFoldDB" id="A0A816AFZ1"/>
<proteinExistence type="predicted"/>
<dbReference type="OrthoDB" id="1607513at2759"/>
<evidence type="ECO:0000313" key="3">
    <source>
        <dbReference type="EMBL" id="CAF4357756.1"/>
    </source>
</evidence>
<dbReference type="Proteomes" id="UP000663829">
    <property type="component" value="Unassembled WGS sequence"/>
</dbReference>
<keyword evidence="5" id="KW-1185">Reference proteome</keyword>
<accession>A0A816AFZ1</accession>
<evidence type="ECO:0000313" key="5">
    <source>
        <dbReference type="Proteomes" id="UP000663829"/>
    </source>
</evidence>
<dbReference type="EMBL" id="CAJOBC010101225">
    <property type="protein sequence ID" value="CAF4472445.1"/>
    <property type="molecule type" value="Genomic_DNA"/>
</dbReference>